<dbReference type="EMBL" id="GL433868">
    <property type="protein sequence ID" value="EFN51058.1"/>
    <property type="molecule type" value="Genomic_DNA"/>
</dbReference>
<name>E1ZST1_CHLVA</name>
<dbReference type="AlphaFoldDB" id="E1ZST1"/>
<dbReference type="RefSeq" id="XP_005843160.1">
    <property type="nucleotide sequence ID" value="XM_005843098.1"/>
</dbReference>
<dbReference type="GeneID" id="17350520"/>
<evidence type="ECO:0000313" key="1">
    <source>
        <dbReference type="EMBL" id="EFN51058.1"/>
    </source>
</evidence>
<dbReference type="OrthoDB" id="691537at2759"/>
<accession>E1ZST1</accession>
<evidence type="ECO:0008006" key="3">
    <source>
        <dbReference type="Google" id="ProtNLM"/>
    </source>
</evidence>
<sequence>MTTDGTSGISVERLDWNNYPAWAANMKFFLTTKKCWQMVIHTEPAANAEDRKADELALSYIGLCVKPLRRDLNSLKMATNETVTAFTSRAKALQDQLTAAGHRGFWGLSCLPLGF</sequence>
<reference evidence="1 2" key="1">
    <citation type="journal article" date="2010" name="Plant Cell">
        <title>The Chlorella variabilis NC64A genome reveals adaptation to photosymbiosis, coevolution with viruses, and cryptic sex.</title>
        <authorList>
            <person name="Blanc G."/>
            <person name="Duncan G."/>
            <person name="Agarkova I."/>
            <person name="Borodovsky M."/>
            <person name="Gurnon J."/>
            <person name="Kuo A."/>
            <person name="Lindquist E."/>
            <person name="Lucas S."/>
            <person name="Pangilinan J."/>
            <person name="Polle J."/>
            <person name="Salamov A."/>
            <person name="Terry A."/>
            <person name="Yamada T."/>
            <person name="Dunigan D.D."/>
            <person name="Grigoriev I.V."/>
            <person name="Claverie J.M."/>
            <person name="Van Etten J.L."/>
        </authorList>
    </citation>
    <scope>NUCLEOTIDE SEQUENCE [LARGE SCALE GENOMIC DNA]</scope>
    <source>
        <strain evidence="1 2">NC64A</strain>
    </source>
</reference>
<dbReference type="InParanoid" id="E1ZST1"/>
<dbReference type="Proteomes" id="UP000008141">
    <property type="component" value="Unassembled WGS sequence"/>
</dbReference>
<organism evidence="2">
    <name type="scientific">Chlorella variabilis</name>
    <name type="common">Green alga</name>
    <dbReference type="NCBI Taxonomy" id="554065"/>
    <lineage>
        <taxon>Eukaryota</taxon>
        <taxon>Viridiplantae</taxon>
        <taxon>Chlorophyta</taxon>
        <taxon>core chlorophytes</taxon>
        <taxon>Trebouxiophyceae</taxon>
        <taxon>Chlorellales</taxon>
        <taxon>Chlorellaceae</taxon>
        <taxon>Chlorella clade</taxon>
        <taxon>Chlorella</taxon>
    </lineage>
</organism>
<keyword evidence="2" id="KW-1185">Reference proteome</keyword>
<protein>
    <recommendedName>
        <fullName evidence="3">DUF4219 domain-containing protein</fullName>
    </recommendedName>
</protein>
<proteinExistence type="predicted"/>
<gene>
    <name evidence="1" type="ORF">CHLNCDRAFT_141398</name>
</gene>
<evidence type="ECO:0000313" key="2">
    <source>
        <dbReference type="Proteomes" id="UP000008141"/>
    </source>
</evidence>
<dbReference type="KEGG" id="cvr:CHLNCDRAFT_141398"/>